<keyword evidence="1" id="KW-1133">Transmembrane helix</keyword>
<organism evidence="2 3">
    <name type="scientific">Flavihumibacter stibioxidans</name>
    <dbReference type="NCBI Taxonomy" id="1834163"/>
    <lineage>
        <taxon>Bacteria</taxon>
        <taxon>Pseudomonadati</taxon>
        <taxon>Bacteroidota</taxon>
        <taxon>Chitinophagia</taxon>
        <taxon>Chitinophagales</taxon>
        <taxon>Chitinophagaceae</taxon>
        <taxon>Flavihumibacter</taxon>
    </lineage>
</organism>
<reference evidence="2 3" key="1">
    <citation type="submission" date="2016-07" db="EMBL/GenBank/DDBJ databases">
        <title>Genome analysis of Flavihumibacter stibioxidans YS-17.</title>
        <authorList>
            <person name="Shi K."/>
            <person name="Han Y."/>
            <person name="Wang G."/>
        </authorList>
    </citation>
    <scope>NUCLEOTIDE SEQUENCE [LARGE SCALE GENOMIC DNA]</scope>
    <source>
        <strain evidence="2 3">YS-17</strain>
    </source>
</reference>
<evidence type="ECO:0000313" key="3">
    <source>
        <dbReference type="Proteomes" id="UP000765802"/>
    </source>
</evidence>
<feature type="transmembrane region" description="Helical" evidence="1">
    <location>
        <begin position="65"/>
        <end position="83"/>
    </location>
</feature>
<dbReference type="EMBL" id="MBUA01000012">
    <property type="protein sequence ID" value="MBC6490842.1"/>
    <property type="molecule type" value="Genomic_DNA"/>
</dbReference>
<feature type="transmembrane region" description="Helical" evidence="1">
    <location>
        <begin position="103"/>
        <end position="123"/>
    </location>
</feature>
<keyword evidence="1" id="KW-0472">Membrane</keyword>
<dbReference type="RefSeq" id="WP_187256191.1">
    <property type="nucleotide sequence ID" value="NZ_JBHULF010000014.1"/>
</dbReference>
<feature type="transmembrane region" description="Helical" evidence="1">
    <location>
        <begin position="129"/>
        <end position="148"/>
    </location>
</feature>
<keyword evidence="3" id="KW-1185">Reference proteome</keyword>
<evidence type="ECO:0000313" key="2">
    <source>
        <dbReference type="EMBL" id="MBC6490842.1"/>
    </source>
</evidence>
<feature type="transmembrane region" description="Helical" evidence="1">
    <location>
        <begin position="14"/>
        <end position="31"/>
    </location>
</feature>
<sequence length="158" mass="18001">MANQLLLPARFKKIGWLIFIPATIAGIALAFQEFDANWVSGRVFAIIDDSIFEKDRSFQFIRTNITNTLVGTLFLVGGLLVSFSKEKEEDEFISGLRLSSLQWAVLLSYGLLLLGFLFIYGLAFMNVMIYNMFTVLVIFIARFNYLLYKSKPTVSDEK</sequence>
<gene>
    <name evidence="2" type="ORF">BC349_07350</name>
</gene>
<proteinExistence type="predicted"/>
<dbReference type="Proteomes" id="UP000765802">
    <property type="component" value="Unassembled WGS sequence"/>
</dbReference>
<name>A0ABR7M752_9BACT</name>
<accession>A0ABR7M752</accession>
<evidence type="ECO:0000256" key="1">
    <source>
        <dbReference type="SAM" id="Phobius"/>
    </source>
</evidence>
<comment type="caution">
    <text evidence="2">The sequence shown here is derived from an EMBL/GenBank/DDBJ whole genome shotgun (WGS) entry which is preliminary data.</text>
</comment>
<protein>
    <submittedName>
        <fullName evidence="2">Uncharacterized protein</fullName>
    </submittedName>
</protein>
<keyword evidence="1" id="KW-0812">Transmembrane</keyword>